<dbReference type="EMBL" id="JAGTJQ010000012">
    <property type="protein sequence ID" value="KAH7016529.1"/>
    <property type="molecule type" value="Genomic_DNA"/>
</dbReference>
<organism evidence="2 3">
    <name type="scientific">Microdochium trichocladiopsis</name>
    <dbReference type="NCBI Taxonomy" id="1682393"/>
    <lineage>
        <taxon>Eukaryota</taxon>
        <taxon>Fungi</taxon>
        <taxon>Dikarya</taxon>
        <taxon>Ascomycota</taxon>
        <taxon>Pezizomycotina</taxon>
        <taxon>Sordariomycetes</taxon>
        <taxon>Xylariomycetidae</taxon>
        <taxon>Xylariales</taxon>
        <taxon>Microdochiaceae</taxon>
        <taxon>Microdochium</taxon>
    </lineage>
</organism>
<dbReference type="InterPro" id="IPR022198">
    <property type="entry name" value="DUF3723"/>
</dbReference>
<gene>
    <name evidence="2" type="ORF">B0I36DRAFT_397157</name>
</gene>
<protein>
    <submittedName>
        <fullName evidence="2">Uncharacterized protein</fullName>
    </submittedName>
</protein>
<dbReference type="Proteomes" id="UP000756346">
    <property type="component" value="Unassembled WGS sequence"/>
</dbReference>
<feature type="region of interest" description="Disordered" evidence="1">
    <location>
        <begin position="90"/>
        <end position="129"/>
    </location>
</feature>
<sequence>MRLRSQEDVPITTGDLPQRESSASTKKRSGLPYEDTFNQDKQYLFIPNLHRDHMPSTVTSFFVLQSFYTAFFGTTPQLGHILPRALTPSSISSADSSEIESTQSEADDISLPRQESGKKRANELPSHQAVKRQGRLWASTAEVNSPVHSPARHTIHFRTFRYGQLETVRTAHVDPSDENEVKKVAYELQEQDFAFLSTSFKSLLPEQVQGSALSSGINTVLVLPRERVVVDKPLKQAIKNLLQSDSKSVSV</sequence>
<evidence type="ECO:0000313" key="3">
    <source>
        <dbReference type="Proteomes" id="UP000756346"/>
    </source>
</evidence>
<comment type="caution">
    <text evidence="2">The sequence shown here is derived from an EMBL/GenBank/DDBJ whole genome shotgun (WGS) entry which is preliminary data.</text>
</comment>
<dbReference type="GeneID" id="70191117"/>
<feature type="compositionally biased region" description="Low complexity" evidence="1">
    <location>
        <begin position="90"/>
        <end position="104"/>
    </location>
</feature>
<name>A0A9P8XV50_9PEZI</name>
<dbReference type="AlphaFoldDB" id="A0A9P8XV50"/>
<dbReference type="Pfam" id="PF12520">
    <property type="entry name" value="DUF3723"/>
    <property type="match status" value="1"/>
</dbReference>
<evidence type="ECO:0000256" key="1">
    <source>
        <dbReference type="SAM" id="MobiDB-lite"/>
    </source>
</evidence>
<keyword evidence="3" id="KW-1185">Reference proteome</keyword>
<evidence type="ECO:0000313" key="2">
    <source>
        <dbReference type="EMBL" id="KAH7016529.1"/>
    </source>
</evidence>
<accession>A0A9P8XV50</accession>
<dbReference type="OrthoDB" id="4227485at2759"/>
<proteinExistence type="predicted"/>
<reference evidence="2" key="1">
    <citation type="journal article" date="2021" name="Nat. Commun.">
        <title>Genetic determinants of endophytism in the Arabidopsis root mycobiome.</title>
        <authorList>
            <person name="Mesny F."/>
            <person name="Miyauchi S."/>
            <person name="Thiergart T."/>
            <person name="Pickel B."/>
            <person name="Atanasova L."/>
            <person name="Karlsson M."/>
            <person name="Huettel B."/>
            <person name="Barry K.W."/>
            <person name="Haridas S."/>
            <person name="Chen C."/>
            <person name="Bauer D."/>
            <person name="Andreopoulos W."/>
            <person name="Pangilinan J."/>
            <person name="LaButti K."/>
            <person name="Riley R."/>
            <person name="Lipzen A."/>
            <person name="Clum A."/>
            <person name="Drula E."/>
            <person name="Henrissat B."/>
            <person name="Kohler A."/>
            <person name="Grigoriev I.V."/>
            <person name="Martin F.M."/>
            <person name="Hacquard S."/>
        </authorList>
    </citation>
    <scope>NUCLEOTIDE SEQUENCE</scope>
    <source>
        <strain evidence="2">MPI-CAGE-CH-0230</strain>
    </source>
</reference>
<dbReference type="RefSeq" id="XP_046006153.1">
    <property type="nucleotide sequence ID" value="XM_046161571.1"/>
</dbReference>
<feature type="region of interest" description="Disordered" evidence="1">
    <location>
        <begin position="1"/>
        <end position="33"/>
    </location>
</feature>